<protein>
    <recommendedName>
        <fullName evidence="2">Transposase</fullName>
    </recommendedName>
</protein>
<name>A0A7G9Z8G2_9EURY</name>
<organism evidence="1">
    <name type="scientific">Candidatus Methanophaga sp. ANME-1 ERB7</name>
    <dbReference type="NCBI Taxonomy" id="2759913"/>
    <lineage>
        <taxon>Archaea</taxon>
        <taxon>Methanobacteriati</taxon>
        <taxon>Methanobacteriota</taxon>
        <taxon>Stenosarchaea group</taxon>
        <taxon>Methanomicrobia</taxon>
        <taxon>Candidatus Methanophagales</taxon>
        <taxon>Candidatus Methanophagaceae</taxon>
        <taxon>Candidatus Methanophaga</taxon>
    </lineage>
</organism>
<sequence length="387" mass="45872">MNHNGYNTYEKRGLGSVKIGRYICPSCYELCEEERSFWENLKGDFFDVIGRMYNIMKLHHVSYQGISDIMEFIYPQGKDTILNMFADTVEETVIPPLEDFQIVLYDEQHPKRGRTQKFRLTLLDSVTGRPIAEELHESKNSTAITAFLTKYLDPSKRTFVVTDLDSSYPRIFKEFFGENLIHQYCLMHLNKLIVADFPRNTTIEQELVKYRLLNIFYNRDAELKFLQDLLEEEQVMKQGTKKEYKAWLKTQRETFRAFVREQKRDRRRKKRNLVQRPYIEALRIFDELKEESDSFEKHVQKRLRKIEKGWAHFTAFYFVKGAPATNNGVENYYSTSLKTHRKKQLRSDRGIDNQIKLSAMKRAGLLGRGKKSLLEAFLVFIPFLDSR</sequence>
<proteinExistence type="predicted"/>
<accession>A0A7G9Z8G2</accession>
<dbReference type="EMBL" id="MT631659">
    <property type="protein sequence ID" value="QNO56546.1"/>
    <property type="molecule type" value="Genomic_DNA"/>
</dbReference>
<gene>
    <name evidence="1" type="ORF">IDNIJKHG_00004</name>
</gene>
<dbReference type="AlphaFoldDB" id="A0A7G9Z8G2"/>
<evidence type="ECO:0008006" key="2">
    <source>
        <dbReference type="Google" id="ProtNLM"/>
    </source>
</evidence>
<evidence type="ECO:0000313" key="1">
    <source>
        <dbReference type="EMBL" id="QNO56546.1"/>
    </source>
</evidence>
<reference evidence="1" key="1">
    <citation type="submission" date="2020-06" db="EMBL/GenBank/DDBJ databases">
        <title>Unique genomic features of the anaerobic methanotrophic archaea.</title>
        <authorList>
            <person name="Chadwick G.L."/>
            <person name="Skennerton C.T."/>
            <person name="Laso-Perez R."/>
            <person name="Leu A.O."/>
            <person name="Speth D.R."/>
            <person name="Yu H."/>
            <person name="Morgan-Lang C."/>
            <person name="Hatzenpichler R."/>
            <person name="Goudeau D."/>
            <person name="Malmstrom R."/>
            <person name="Brazelton W.J."/>
            <person name="Woyke T."/>
            <person name="Hallam S.J."/>
            <person name="Tyson G.W."/>
            <person name="Wegener G."/>
            <person name="Boetius A."/>
            <person name="Orphan V."/>
        </authorList>
    </citation>
    <scope>NUCLEOTIDE SEQUENCE</scope>
</reference>